<dbReference type="Proteomes" id="UP001054945">
    <property type="component" value="Unassembled WGS sequence"/>
</dbReference>
<comment type="caution">
    <text evidence="1">The sequence shown here is derived from an EMBL/GenBank/DDBJ whole genome shotgun (WGS) entry which is preliminary data.</text>
</comment>
<sequence>MCDATLEKAEPSFVVVHKARGNVLSILVGRPDASRHESAHSAVFFYRLPFHRIRSLRFARVDRSVARKRHSRDENKYRQNTIIAVCCRFVNERYRGDRSSEHFSGNFTEFFKCSK</sequence>
<dbReference type="EMBL" id="BPLR01011176">
    <property type="protein sequence ID" value="GIY44671.1"/>
    <property type="molecule type" value="Genomic_DNA"/>
</dbReference>
<evidence type="ECO:0000313" key="1">
    <source>
        <dbReference type="EMBL" id="GIY44671.1"/>
    </source>
</evidence>
<reference evidence="1 2" key="1">
    <citation type="submission" date="2021-06" db="EMBL/GenBank/DDBJ databases">
        <title>Caerostris extrusa draft genome.</title>
        <authorList>
            <person name="Kono N."/>
            <person name="Arakawa K."/>
        </authorList>
    </citation>
    <scope>NUCLEOTIDE SEQUENCE [LARGE SCALE GENOMIC DNA]</scope>
</reference>
<evidence type="ECO:0000313" key="2">
    <source>
        <dbReference type="Proteomes" id="UP001054945"/>
    </source>
</evidence>
<proteinExistence type="predicted"/>
<gene>
    <name evidence="1" type="ORF">CEXT_557201</name>
</gene>
<name>A0AAV4THV5_CAEEX</name>
<protein>
    <submittedName>
        <fullName evidence="1">Uncharacterized protein</fullName>
    </submittedName>
</protein>
<organism evidence="1 2">
    <name type="scientific">Caerostris extrusa</name>
    <name type="common">Bark spider</name>
    <name type="synonym">Caerostris bankana</name>
    <dbReference type="NCBI Taxonomy" id="172846"/>
    <lineage>
        <taxon>Eukaryota</taxon>
        <taxon>Metazoa</taxon>
        <taxon>Ecdysozoa</taxon>
        <taxon>Arthropoda</taxon>
        <taxon>Chelicerata</taxon>
        <taxon>Arachnida</taxon>
        <taxon>Araneae</taxon>
        <taxon>Araneomorphae</taxon>
        <taxon>Entelegynae</taxon>
        <taxon>Araneoidea</taxon>
        <taxon>Araneidae</taxon>
        <taxon>Caerostris</taxon>
    </lineage>
</organism>
<keyword evidence="2" id="KW-1185">Reference proteome</keyword>
<dbReference type="AlphaFoldDB" id="A0AAV4THV5"/>
<accession>A0AAV4THV5</accession>